<dbReference type="RefSeq" id="WP_204403174.1">
    <property type="nucleotide sequence ID" value="NZ_JAFBEE010000016.1"/>
</dbReference>
<dbReference type="InterPro" id="IPR032781">
    <property type="entry name" value="ABC_tran_Xtn"/>
</dbReference>
<keyword evidence="2 5" id="KW-0067">ATP-binding</keyword>
<accession>A0ABS2NRW7</accession>
<sequence length="548" mass="62885">MLLIEANHIKKYFGDRLVLDVENLKIYATDRIGIVGANGVGKTTLMKILCQKISPDEGVVKLYSPYTYITQLQEPEVKIISDELASKFGISNIWKDSMSGGEKTRFKLAVVFQQESPLILADEPTSNLDMEGIGLLGKKFEEFRGGLVLISHDRHLLNTLCNKILEVKDGKIKIYNGNYEDYLIQVREEQERAEFEYTQYVNEKKRLEEVISEKKDQAKKMRKIPKRMGNSEARLHKMGNQGAKANLEKQTKSIQSRIERLEVKEKPKEESIIKLDIQDSQKIHSKILISGENIHKAFDSKVIFKKAEFAITNGSKVALIGPNGCGKSTLIKMIMEGKAPIRRAKGAKIGYFSQEINNLNYDASILENVMETSIYNETFVRILLDRLLFTKDDLHKKINVLSGGERVKVSFVKILLQDINLLILDEPTNYMDIKSLEVMEEALKEYDRTLLFVSHDRKLVETVADHIMTIEEKKIKIFKGSYEEYLDKKKNPPNQETKEIEEQIFVLETRLTELIGRLSAPSKTDNTTLLDEEYHKTLKELKRMRACL</sequence>
<evidence type="ECO:0000256" key="2">
    <source>
        <dbReference type="ARBA" id="ARBA00022840"/>
    </source>
</evidence>
<gene>
    <name evidence="5" type="ORF">JOC73_002259</name>
</gene>
<comment type="caution">
    <text evidence="5">The sequence shown here is derived from an EMBL/GenBank/DDBJ whole genome shotgun (WGS) entry which is preliminary data.</text>
</comment>
<proteinExistence type="predicted"/>
<dbReference type="PROSITE" id="PS50893">
    <property type="entry name" value="ABC_TRANSPORTER_2"/>
    <property type="match status" value="2"/>
</dbReference>
<dbReference type="SMART" id="SM00382">
    <property type="entry name" value="AAA"/>
    <property type="match status" value="2"/>
</dbReference>
<feature type="domain" description="ABC transporter" evidence="4">
    <location>
        <begin position="4"/>
        <end position="194"/>
    </location>
</feature>
<dbReference type="Proteomes" id="UP001314796">
    <property type="component" value="Unassembled WGS sequence"/>
</dbReference>
<feature type="domain" description="ABC transporter" evidence="4">
    <location>
        <begin position="289"/>
        <end position="498"/>
    </location>
</feature>
<keyword evidence="6" id="KW-1185">Reference proteome</keyword>
<dbReference type="InterPro" id="IPR051309">
    <property type="entry name" value="ABCF_ATPase"/>
</dbReference>
<keyword evidence="3" id="KW-0175">Coiled coil</keyword>
<evidence type="ECO:0000256" key="1">
    <source>
        <dbReference type="ARBA" id="ARBA00022741"/>
    </source>
</evidence>
<dbReference type="PROSITE" id="PS00211">
    <property type="entry name" value="ABC_TRANSPORTER_1"/>
    <property type="match status" value="2"/>
</dbReference>
<evidence type="ECO:0000256" key="3">
    <source>
        <dbReference type="SAM" id="Coils"/>
    </source>
</evidence>
<dbReference type="InterPro" id="IPR003593">
    <property type="entry name" value="AAA+_ATPase"/>
</dbReference>
<dbReference type="PANTHER" id="PTHR42855:SF2">
    <property type="entry name" value="DRUG RESISTANCE ABC TRANSPORTER,ATP-BINDING PROTEIN"/>
    <property type="match status" value="1"/>
</dbReference>
<organism evidence="5 6">
    <name type="scientific">Alkaliphilus hydrothermalis</name>
    <dbReference type="NCBI Taxonomy" id="1482730"/>
    <lineage>
        <taxon>Bacteria</taxon>
        <taxon>Bacillati</taxon>
        <taxon>Bacillota</taxon>
        <taxon>Clostridia</taxon>
        <taxon>Peptostreptococcales</taxon>
        <taxon>Natronincolaceae</taxon>
        <taxon>Alkaliphilus</taxon>
    </lineage>
</organism>
<dbReference type="GO" id="GO:0005524">
    <property type="term" value="F:ATP binding"/>
    <property type="evidence" value="ECO:0007669"/>
    <property type="project" value="UniProtKB-KW"/>
</dbReference>
<dbReference type="EMBL" id="JAFBEE010000016">
    <property type="protein sequence ID" value="MBM7615685.1"/>
    <property type="molecule type" value="Genomic_DNA"/>
</dbReference>
<evidence type="ECO:0000313" key="5">
    <source>
        <dbReference type="EMBL" id="MBM7615685.1"/>
    </source>
</evidence>
<feature type="coiled-coil region" evidence="3">
    <location>
        <begin position="190"/>
        <end position="264"/>
    </location>
</feature>
<dbReference type="Pfam" id="PF12848">
    <property type="entry name" value="ABC_tran_Xtn"/>
    <property type="match status" value="1"/>
</dbReference>
<evidence type="ECO:0000259" key="4">
    <source>
        <dbReference type="PROSITE" id="PS50893"/>
    </source>
</evidence>
<dbReference type="SUPFAM" id="SSF52540">
    <property type="entry name" value="P-loop containing nucleoside triphosphate hydrolases"/>
    <property type="match status" value="2"/>
</dbReference>
<keyword evidence="1" id="KW-0547">Nucleotide-binding</keyword>
<dbReference type="CDD" id="cd03221">
    <property type="entry name" value="ABCF_EF-3"/>
    <property type="match status" value="2"/>
</dbReference>
<name>A0ABS2NRW7_9FIRM</name>
<dbReference type="InterPro" id="IPR017871">
    <property type="entry name" value="ABC_transporter-like_CS"/>
</dbReference>
<dbReference type="NCBIfam" id="NF000355">
    <property type="entry name" value="ribo_prot_ABC_F"/>
    <property type="match status" value="1"/>
</dbReference>
<dbReference type="Gene3D" id="3.40.50.300">
    <property type="entry name" value="P-loop containing nucleotide triphosphate hydrolases"/>
    <property type="match status" value="3"/>
</dbReference>
<dbReference type="InterPro" id="IPR027417">
    <property type="entry name" value="P-loop_NTPase"/>
</dbReference>
<dbReference type="PANTHER" id="PTHR42855">
    <property type="entry name" value="ABC TRANSPORTER ATP-BINDING SUBUNIT"/>
    <property type="match status" value="1"/>
</dbReference>
<protein>
    <submittedName>
        <fullName evidence="5">Macrolide transport system ATP-binding/permease protein</fullName>
    </submittedName>
</protein>
<evidence type="ECO:0000313" key="6">
    <source>
        <dbReference type="Proteomes" id="UP001314796"/>
    </source>
</evidence>
<dbReference type="Pfam" id="PF00005">
    <property type="entry name" value="ABC_tran"/>
    <property type="match status" value="2"/>
</dbReference>
<dbReference type="InterPro" id="IPR003439">
    <property type="entry name" value="ABC_transporter-like_ATP-bd"/>
</dbReference>
<reference evidence="5 6" key="1">
    <citation type="submission" date="2021-01" db="EMBL/GenBank/DDBJ databases">
        <title>Genomic Encyclopedia of Type Strains, Phase IV (KMG-IV): sequencing the most valuable type-strain genomes for metagenomic binning, comparative biology and taxonomic classification.</title>
        <authorList>
            <person name="Goeker M."/>
        </authorList>
    </citation>
    <scope>NUCLEOTIDE SEQUENCE [LARGE SCALE GENOMIC DNA]</scope>
    <source>
        <strain evidence="5 6">DSM 25890</strain>
    </source>
</reference>